<evidence type="ECO:0000313" key="4">
    <source>
        <dbReference type="EMBL" id="MDC2828620.1"/>
    </source>
</evidence>
<evidence type="ECO:0000256" key="2">
    <source>
        <dbReference type="HAMAP-Rule" id="MF_01448"/>
    </source>
</evidence>
<evidence type="ECO:0000256" key="1">
    <source>
        <dbReference type="ARBA" id="ARBA00008439"/>
    </source>
</evidence>
<dbReference type="RefSeq" id="WP_006500227.1">
    <property type="nucleotide sequence ID" value="NZ_CABFNH010000015.1"/>
</dbReference>
<accession>A0A099YEE8</accession>
<evidence type="ECO:0000313" key="5">
    <source>
        <dbReference type="EMBL" id="QOL68981.1"/>
    </source>
</evidence>
<dbReference type="InterPro" id="IPR009711">
    <property type="entry name" value="UPF0473"/>
</dbReference>
<dbReference type="EMBL" id="CABFNH010000015">
    <property type="protein sequence ID" value="VTZ90649.1"/>
    <property type="molecule type" value="Genomic_DNA"/>
</dbReference>
<protein>
    <recommendedName>
        <fullName evidence="2">UPF0473 protein LM011_05875</fullName>
    </recommendedName>
</protein>
<reference evidence="5 9" key="3">
    <citation type="submission" date="2020-10" db="EMBL/GenBank/DDBJ databases">
        <title>Genome sequencing of Lactobacillus mucosae KCTC 21011.</title>
        <authorList>
            <person name="Kim J."/>
        </authorList>
    </citation>
    <scope>NUCLEOTIDE SEQUENCE [LARGE SCALE GENOMIC DNA]</scope>
    <source>
        <strain evidence="5 9">LM011</strain>
    </source>
</reference>
<dbReference type="NCBIfam" id="NF010217">
    <property type="entry name" value="PRK13678.1-4"/>
    <property type="match status" value="1"/>
</dbReference>
<gene>
    <name evidence="5" type="ORF">LM011_05875</name>
    <name evidence="6" type="ORF">LMUP508_01256</name>
    <name evidence="3" type="ORF">LX03_05450</name>
    <name evidence="4" type="ORF">PO158_10035</name>
</gene>
<proteinExistence type="inferred from homology"/>
<organism evidence="3 7">
    <name type="scientific">Limosilactobacillus mucosae</name>
    <name type="common">Lactobacillus mucosae</name>
    <dbReference type="NCBI Taxonomy" id="97478"/>
    <lineage>
        <taxon>Bacteria</taxon>
        <taxon>Bacillati</taxon>
        <taxon>Bacillota</taxon>
        <taxon>Bacilli</taxon>
        <taxon>Lactobacillales</taxon>
        <taxon>Lactobacillaceae</taxon>
        <taxon>Limosilactobacillus</taxon>
    </lineage>
</organism>
<evidence type="ECO:0000313" key="7">
    <source>
        <dbReference type="Proteomes" id="UP000030001"/>
    </source>
</evidence>
<dbReference type="Proteomes" id="UP000365705">
    <property type="component" value="Unassembled WGS sequence"/>
</dbReference>
<evidence type="ECO:0000313" key="8">
    <source>
        <dbReference type="Proteomes" id="UP000365705"/>
    </source>
</evidence>
<dbReference type="EMBL" id="CP062966">
    <property type="protein sequence ID" value="QOL68981.1"/>
    <property type="molecule type" value="Genomic_DNA"/>
</dbReference>
<dbReference type="Proteomes" id="UP001218021">
    <property type="component" value="Unassembled WGS sequence"/>
</dbReference>
<dbReference type="EMBL" id="JAQOND010000033">
    <property type="protein sequence ID" value="MDC2828620.1"/>
    <property type="molecule type" value="Genomic_DNA"/>
</dbReference>
<dbReference type="Proteomes" id="UP000593929">
    <property type="component" value="Chromosome"/>
</dbReference>
<comment type="similarity">
    <text evidence="1 2">Belongs to the UPF0473 family.</text>
</comment>
<reference evidence="3 7" key="1">
    <citation type="submission" date="2014-09" db="EMBL/GenBank/DDBJ databases">
        <title>Lactobacillus mucosae CRL573 Genome Sequencing.</title>
        <authorList>
            <person name="Bleckwedel J."/>
            <person name="Teran L.C."/>
            <person name="Bonacina J."/>
            <person name="Saavedra L."/>
            <person name="Mozzi F.B."/>
            <person name="Raya R.R."/>
        </authorList>
    </citation>
    <scope>NUCLEOTIDE SEQUENCE [LARGE SCALE GENOMIC DNA]</scope>
    <source>
        <strain evidence="3 7">CRL573</strain>
    </source>
</reference>
<dbReference type="PANTHER" id="PTHR40066">
    <property type="entry name" value="UPF0473 PROTEIN CBO2561/CLC_2432"/>
    <property type="match status" value="1"/>
</dbReference>
<name>A0A099YEE8_LIMMU</name>
<dbReference type="AlphaFoldDB" id="A0A099YEE8"/>
<reference evidence="4" key="4">
    <citation type="submission" date="2023-01" db="EMBL/GenBank/DDBJ databases">
        <title>Genome analysis of 13 Lactobacillus isolated from gut of wild boar.</title>
        <authorList>
            <person name="Papp P."/>
            <person name="Libisch B."/>
            <person name="Nagy T."/>
            <person name="Olasz F."/>
        </authorList>
    </citation>
    <scope>NUCLEOTIDE SEQUENCE</scope>
    <source>
        <strain evidence="4">F108</strain>
    </source>
</reference>
<evidence type="ECO:0000313" key="6">
    <source>
        <dbReference type="EMBL" id="VTZ90649.1"/>
    </source>
</evidence>
<sequence length="105" mass="12142">MSENQPRDNEEIFTLVDEKGNEELYKEAMRFKSDQNGKWYICLYPLDEENADEVDIEAFSFEPASDMDGVDSGDIQLMPIESDEEWAMVQEVLNTFIDDEGNFNA</sequence>
<dbReference type="Proteomes" id="UP000030001">
    <property type="component" value="Unassembled WGS sequence"/>
</dbReference>
<evidence type="ECO:0000313" key="3">
    <source>
        <dbReference type="EMBL" id="KGL66925.1"/>
    </source>
</evidence>
<dbReference type="Pfam" id="PF06949">
    <property type="entry name" value="DUF1292"/>
    <property type="match status" value="1"/>
</dbReference>
<evidence type="ECO:0000313" key="9">
    <source>
        <dbReference type="Proteomes" id="UP000593929"/>
    </source>
</evidence>
<reference evidence="6 8" key="2">
    <citation type="submission" date="2019-06" db="EMBL/GenBank/DDBJ databases">
        <authorList>
            <person name="Rodrigo-Torres L."/>
            <person name="Arahal R. D."/>
            <person name="Lucena T."/>
        </authorList>
    </citation>
    <scope>NUCLEOTIDE SEQUENCE [LARGE SCALE GENOMIC DNA]</scope>
    <source>
        <strain evidence="6 8">INIA P508</strain>
    </source>
</reference>
<dbReference type="GeneID" id="57113651"/>
<dbReference type="PANTHER" id="PTHR40066:SF1">
    <property type="entry name" value="UPF0473 PROTEIN CBO2561_CLC_2432"/>
    <property type="match status" value="1"/>
</dbReference>
<dbReference type="EMBL" id="JROC01000031">
    <property type="protein sequence ID" value="KGL66925.1"/>
    <property type="molecule type" value="Genomic_DNA"/>
</dbReference>
<dbReference type="HAMAP" id="MF_01448">
    <property type="entry name" value="UPF0473"/>
    <property type="match status" value="1"/>
</dbReference>